<name>A0A1T4R0R3_9HYPH</name>
<dbReference type="OrthoDB" id="1495896at2"/>
<reference evidence="3" key="1">
    <citation type="submission" date="2017-02" db="EMBL/GenBank/DDBJ databases">
        <authorList>
            <person name="Varghese N."/>
            <person name="Submissions S."/>
        </authorList>
    </citation>
    <scope>NUCLEOTIDE SEQUENCE [LARGE SCALE GENOMIC DNA]</scope>
    <source>
        <strain evidence="3">ATCC 27094</strain>
    </source>
</reference>
<organism evidence="2 3">
    <name type="scientific">Enhydrobacter aerosaccus</name>
    <dbReference type="NCBI Taxonomy" id="225324"/>
    <lineage>
        <taxon>Bacteria</taxon>
        <taxon>Pseudomonadati</taxon>
        <taxon>Pseudomonadota</taxon>
        <taxon>Alphaproteobacteria</taxon>
        <taxon>Hyphomicrobiales</taxon>
        <taxon>Enhydrobacter</taxon>
    </lineage>
</organism>
<accession>A0A1T4R0R3</accession>
<gene>
    <name evidence="2" type="ORF">SAMN02745126_03467</name>
</gene>
<proteinExistence type="predicted"/>
<protein>
    <submittedName>
        <fullName evidence="2">Nitrogen fixation protein FixH</fullName>
    </submittedName>
</protein>
<dbReference type="STRING" id="225324.SAMN02745126_03467"/>
<keyword evidence="1" id="KW-0472">Membrane</keyword>
<keyword evidence="1" id="KW-0812">Transmembrane</keyword>
<feature type="transmembrane region" description="Helical" evidence="1">
    <location>
        <begin position="12"/>
        <end position="34"/>
    </location>
</feature>
<dbReference type="EMBL" id="FUWJ01000004">
    <property type="protein sequence ID" value="SKA09467.1"/>
    <property type="molecule type" value="Genomic_DNA"/>
</dbReference>
<dbReference type="Pfam" id="PF05751">
    <property type="entry name" value="FixH"/>
    <property type="match status" value="1"/>
</dbReference>
<evidence type="ECO:0000313" key="2">
    <source>
        <dbReference type="EMBL" id="SKA09467.1"/>
    </source>
</evidence>
<sequence>MSVASTRSSAIPWIFVACFSVVFAVNGTMIWLAVSSFSGLYGNGARDREYHYNQVIAEQRERDALGWKINTSWRVDDNRLQIDITQADGSALPGATINAQLVRPAEKQQPVPLALVEVTDGRFSGHVDLPKRGNWDLDLLVVAKGHDFAITKRLFLK</sequence>
<keyword evidence="3" id="KW-1185">Reference proteome</keyword>
<dbReference type="InterPro" id="IPR008620">
    <property type="entry name" value="FixH"/>
</dbReference>
<keyword evidence="1" id="KW-1133">Transmembrane helix</keyword>
<dbReference type="RefSeq" id="WP_085935172.1">
    <property type="nucleotide sequence ID" value="NZ_FUWJ01000004.1"/>
</dbReference>
<evidence type="ECO:0000313" key="3">
    <source>
        <dbReference type="Proteomes" id="UP000190092"/>
    </source>
</evidence>
<dbReference type="Proteomes" id="UP000190092">
    <property type="component" value="Unassembled WGS sequence"/>
</dbReference>
<dbReference type="AlphaFoldDB" id="A0A1T4R0R3"/>
<dbReference type="PROSITE" id="PS51257">
    <property type="entry name" value="PROKAR_LIPOPROTEIN"/>
    <property type="match status" value="1"/>
</dbReference>
<evidence type="ECO:0000256" key="1">
    <source>
        <dbReference type="SAM" id="Phobius"/>
    </source>
</evidence>